<sequence length="625" mass="72767">MMNSDRSLRSQTNLGRASPSLSAIKHENLANRPSSPLVNSRLSAIRESDNQKSDWSAKSFSEDDTKYHRIVFQRCADFMKEDVITNRDKFIQALHYVGCDLPKTTIDRLWLSNDEEISFKTFQRILNDEKPIDERTLEEAFETLYNKDRKQDWNAIDYDRFRTDMLQKGDTFTEEEFNKLRYLLGTESGKVDVKKLTKAITQNKNTCREKIIIEKKEKRKDEIERALSPRPNSPKMGSNNLHIIIPTSKIKPSIPAKARTAQIKGAFFCEYYDSPNDALYFSIAYSFEIKRPTPVWAIVEPTLSRYHKDSLFKNLDIRILLYEKLPHSDKRRLIDISSLRWGSKTCLESEELPKGSYELVPITLGGVLRPRTREVNERGKIKTLRKTNKGKDFSMTHDYRQALEYVFDVFDLDDNKQLDRNEYNLWTLRITGEEISDQDWLSVRESVNLDVDENVSKEKFLKLNDYEVQQPETTEQDLWIGLNSVGFNYAMELDMMCPFQLTVHVNESDIRLKPTSFIELNEIRGSLIQFLKDKSDRIQLKNPSVHCFHYQDDYGSILFVQNKYSSNIRISIETTKSTNTASSLPIGGRKPPVIHIRQGTSQIIWFAHRLDTNQTMELDATVQLQ</sequence>
<evidence type="ECO:0000256" key="1">
    <source>
        <dbReference type="ARBA" id="ARBA00004370"/>
    </source>
</evidence>
<accession>A0A814P6W2</accession>
<gene>
    <name evidence="8" type="ORF">XAT740_LOCUS18488</name>
</gene>
<evidence type="ECO:0000313" key="8">
    <source>
        <dbReference type="EMBL" id="CAF1103644.1"/>
    </source>
</evidence>
<dbReference type="Gene3D" id="1.10.238.10">
    <property type="entry name" value="EF-hand"/>
    <property type="match status" value="2"/>
</dbReference>
<keyword evidence="2" id="KW-0479">Metal-binding</keyword>
<evidence type="ECO:0000313" key="9">
    <source>
        <dbReference type="Proteomes" id="UP000663828"/>
    </source>
</evidence>
<feature type="domain" description="EF-hand" evidence="7">
    <location>
        <begin position="398"/>
        <end position="433"/>
    </location>
</feature>
<feature type="region of interest" description="Disordered" evidence="6">
    <location>
        <begin position="1"/>
        <end position="37"/>
    </location>
</feature>
<dbReference type="SUPFAM" id="SSF47473">
    <property type="entry name" value="EF-hand"/>
    <property type="match status" value="2"/>
</dbReference>
<keyword evidence="5" id="KW-0472">Membrane</keyword>
<dbReference type="PANTHER" id="PTHR46819:SF1">
    <property type="entry name" value="EF-HAND CALCIUM-BINDING DOMAIN-CONTAINING PROTEIN 7"/>
    <property type="match status" value="1"/>
</dbReference>
<dbReference type="GO" id="GO:0005509">
    <property type="term" value="F:calcium ion binding"/>
    <property type="evidence" value="ECO:0007669"/>
    <property type="project" value="InterPro"/>
</dbReference>
<evidence type="ECO:0000256" key="5">
    <source>
        <dbReference type="ARBA" id="ARBA00023136"/>
    </source>
</evidence>
<keyword evidence="4" id="KW-0106">Calcium</keyword>
<dbReference type="PANTHER" id="PTHR46819">
    <property type="entry name" value="EF-HAND CALCIUM-BINDING DOMAIN-CONTAINING PROTEIN 7"/>
    <property type="match status" value="1"/>
</dbReference>
<dbReference type="InterPro" id="IPR002048">
    <property type="entry name" value="EF_hand_dom"/>
</dbReference>
<dbReference type="InterPro" id="IPR052266">
    <property type="entry name" value="Miro-EF-hand_domain"/>
</dbReference>
<evidence type="ECO:0000259" key="7">
    <source>
        <dbReference type="PROSITE" id="PS50222"/>
    </source>
</evidence>
<reference evidence="8" key="1">
    <citation type="submission" date="2021-02" db="EMBL/GenBank/DDBJ databases">
        <authorList>
            <person name="Nowell W R."/>
        </authorList>
    </citation>
    <scope>NUCLEOTIDE SEQUENCE</scope>
</reference>
<evidence type="ECO:0000256" key="4">
    <source>
        <dbReference type="ARBA" id="ARBA00022837"/>
    </source>
</evidence>
<proteinExistence type="predicted"/>
<dbReference type="InterPro" id="IPR011992">
    <property type="entry name" value="EF-hand-dom_pair"/>
</dbReference>
<dbReference type="GO" id="GO:1903569">
    <property type="term" value="P:positive regulation of protein localization to ciliary membrane"/>
    <property type="evidence" value="ECO:0007669"/>
    <property type="project" value="TreeGrafter"/>
</dbReference>
<dbReference type="Proteomes" id="UP000663828">
    <property type="component" value="Unassembled WGS sequence"/>
</dbReference>
<evidence type="ECO:0000256" key="3">
    <source>
        <dbReference type="ARBA" id="ARBA00022737"/>
    </source>
</evidence>
<evidence type="ECO:0000256" key="2">
    <source>
        <dbReference type="ARBA" id="ARBA00022723"/>
    </source>
</evidence>
<keyword evidence="3" id="KW-0677">Repeat</keyword>
<comment type="caution">
    <text evidence="8">The sequence shown here is derived from an EMBL/GenBank/DDBJ whole genome shotgun (WGS) entry which is preliminary data.</text>
</comment>
<evidence type="ECO:0000256" key="6">
    <source>
        <dbReference type="SAM" id="MobiDB-lite"/>
    </source>
</evidence>
<protein>
    <recommendedName>
        <fullName evidence="7">EF-hand domain-containing protein</fullName>
    </recommendedName>
</protein>
<dbReference type="EMBL" id="CAJNOR010001235">
    <property type="protein sequence ID" value="CAF1103644.1"/>
    <property type="molecule type" value="Genomic_DNA"/>
</dbReference>
<dbReference type="GO" id="GO:0060170">
    <property type="term" value="C:ciliary membrane"/>
    <property type="evidence" value="ECO:0007669"/>
    <property type="project" value="TreeGrafter"/>
</dbReference>
<dbReference type="GO" id="GO:0098797">
    <property type="term" value="C:plasma membrane protein complex"/>
    <property type="evidence" value="ECO:0007669"/>
    <property type="project" value="TreeGrafter"/>
</dbReference>
<keyword evidence="9" id="KW-1185">Reference proteome</keyword>
<name>A0A814P6W2_ADIRI</name>
<dbReference type="PROSITE" id="PS00018">
    <property type="entry name" value="EF_HAND_1"/>
    <property type="match status" value="1"/>
</dbReference>
<dbReference type="InterPro" id="IPR018247">
    <property type="entry name" value="EF_Hand_1_Ca_BS"/>
</dbReference>
<organism evidence="8 9">
    <name type="scientific">Adineta ricciae</name>
    <name type="common">Rotifer</name>
    <dbReference type="NCBI Taxonomy" id="249248"/>
    <lineage>
        <taxon>Eukaryota</taxon>
        <taxon>Metazoa</taxon>
        <taxon>Spiralia</taxon>
        <taxon>Gnathifera</taxon>
        <taxon>Rotifera</taxon>
        <taxon>Eurotatoria</taxon>
        <taxon>Bdelloidea</taxon>
        <taxon>Adinetida</taxon>
        <taxon>Adinetidae</taxon>
        <taxon>Adineta</taxon>
    </lineage>
</organism>
<dbReference type="AlphaFoldDB" id="A0A814P6W2"/>
<feature type="compositionally biased region" description="Polar residues" evidence="6">
    <location>
        <begin position="1"/>
        <end position="21"/>
    </location>
</feature>
<comment type="subcellular location">
    <subcellularLocation>
        <location evidence="1">Membrane</location>
    </subcellularLocation>
</comment>
<dbReference type="PROSITE" id="PS50222">
    <property type="entry name" value="EF_HAND_2"/>
    <property type="match status" value="1"/>
</dbReference>